<feature type="domain" description="Chemotaxis methyl-accepting receptor HlyB-like 4HB MCP" evidence="2">
    <location>
        <begin position="6"/>
        <end position="185"/>
    </location>
</feature>
<reference evidence="3 4" key="1">
    <citation type="submission" date="2018-06" db="EMBL/GenBank/DDBJ databases">
        <title>Genomic Encyclopedia of Archaeal and Bacterial Type Strains, Phase II (KMG-II): from individual species to whole genera.</title>
        <authorList>
            <person name="Goeker M."/>
        </authorList>
    </citation>
    <scope>NUCLEOTIDE SEQUENCE [LARGE SCALE GENOMIC DNA]</scope>
    <source>
        <strain evidence="3 4">DSM 27372</strain>
    </source>
</reference>
<dbReference type="OrthoDB" id="1438991at2"/>
<feature type="transmembrane region" description="Helical" evidence="1">
    <location>
        <begin position="12"/>
        <end position="30"/>
    </location>
</feature>
<evidence type="ECO:0000313" key="3">
    <source>
        <dbReference type="EMBL" id="PYF68982.1"/>
    </source>
</evidence>
<keyword evidence="1" id="KW-0472">Membrane</keyword>
<dbReference type="AlphaFoldDB" id="A0A318U819"/>
<dbReference type="EMBL" id="QKLU01000011">
    <property type="protein sequence ID" value="PYF68982.1"/>
    <property type="molecule type" value="Genomic_DNA"/>
</dbReference>
<evidence type="ECO:0000313" key="4">
    <source>
        <dbReference type="Proteomes" id="UP000248198"/>
    </source>
</evidence>
<protein>
    <submittedName>
        <fullName evidence="3">Chemoreceptor-like protein with four helix bundle sensory module</fullName>
    </submittedName>
</protein>
<gene>
    <name evidence="3" type="ORF">B0O44_111160</name>
</gene>
<comment type="caution">
    <text evidence="3">The sequence shown here is derived from an EMBL/GenBank/DDBJ whole genome shotgun (WGS) entry which is preliminary data.</text>
</comment>
<keyword evidence="1" id="KW-1133">Transmembrane helix</keyword>
<accession>A0A318U819</accession>
<keyword evidence="3" id="KW-0675">Receptor</keyword>
<evidence type="ECO:0000256" key="1">
    <source>
        <dbReference type="SAM" id="Phobius"/>
    </source>
</evidence>
<dbReference type="InterPro" id="IPR024478">
    <property type="entry name" value="HlyB_4HB_MCP"/>
</dbReference>
<organism evidence="3 4">
    <name type="scientific">Pedobacter nutrimenti</name>
    <dbReference type="NCBI Taxonomy" id="1241337"/>
    <lineage>
        <taxon>Bacteria</taxon>
        <taxon>Pseudomonadati</taxon>
        <taxon>Bacteroidota</taxon>
        <taxon>Sphingobacteriia</taxon>
        <taxon>Sphingobacteriales</taxon>
        <taxon>Sphingobacteriaceae</taxon>
        <taxon>Pedobacter</taxon>
    </lineage>
</organism>
<dbReference type="Pfam" id="PF12729">
    <property type="entry name" value="4HB_MCP_1"/>
    <property type="match status" value="1"/>
</dbReference>
<evidence type="ECO:0000259" key="2">
    <source>
        <dbReference type="Pfam" id="PF12729"/>
    </source>
</evidence>
<dbReference type="Proteomes" id="UP000248198">
    <property type="component" value="Unassembled WGS sequence"/>
</dbReference>
<keyword evidence="4" id="KW-1185">Reference proteome</keyword>
<dbReference type="RefSeq" id="WP_110834644.1">
    <property type="nucleotide sequence ID" value="NZ_QKLU01000011.1"/>
</dbReference>
<proteinExistence type="predicted"/>
<sequence length="229" mass="26144">MKFAYSVKQKMTIALLLFCIMGCSILIRVLEDKSIKKMNNAFLSMYKDRLIPATDLFFLAENIYEKRFLLEETLNQPGLDKARISQTSNRLENHDRNIDSLIRKYEQTLLVKPEKKYLTDLKSKLQAHRLIEQNILVMSSKHSAQEGKKMFETLGKTSFQTATQKLSELTRIQTEVGEELIGNSKFMVSGSQIYSALQVALAIVIGILIVGIVFTSNVVKIQNDKFNLN</sequence>
<keyword evidence="1" id="KW-0812">Transmembrane</keyword>
<feature type="transmembrane region" description="Helical" evidence="1">
    <location>
        <begin position="193"/>
        <end position="214"/>
    </location>
</feature>
<name>A0A318U819_9SPHI</name>